<gene>
    <name evidence="2" type="ORF">ASZ90_012671</name>
</gene>
<accession>A0A0W8FAL2</accession>
<dbReference type="PANTHER" id="PTHR30399">
    <property type="entry name" value="UNCHARACTERIZED PROTEIN YGJP"/>
    <property type="match status" value="1"/>
</dbReference>
<dbReference type="GO" id="GO:0008237">
    <property type="term" value="F:metallopeptidase activity"/>
    <property type="evidence" value="ECO:0007669"/>
    <property type="project" value="UniProtKB-KW"/>
</dbReference>
<dbReference type="PANTHER" id="PTHR30399:SF1">
    <property type="entry name" value="UTP PYROPHOSPHATASE"/>
    <property type="match status" value="1"/>
</dbReference>
<sequence length="163" mass="18618">MEIVVKRSARRKKTIQARMVAGKMEVLAPASISDAALRAHIEKLQIRLEKRIYPKDDLHLSQRAAALNERYFRGSLSWNSIQYSSRQEHRRGSCNCAARTILISDRLASLPQWVEDYVIVHELAHLIEPNHGKRFKALVNRYPLAERAIGFLMASETLEAKGV</sequence>
<keyword evidence="2" id="KW-0378">Hydrolase</keyword>
<dbReference type="EMBL" id="LNQE01001428">
    <property type="protein sequence ID" value="KUG17634.1"/>
    <property type="molecule type" value="Genomic_DNA"/>
</dbReference>
<organism evidence="2">
    <name type="scientific">hydrocarbon metagenome</name>
    <dbReference type="NCBI Taxonomy" id="938273"/>
    <lineage>
        <taxon>unclassified sequences</taxon>
        <taxon>metagenomes</taxon>
        <taxon>ecological metagenomes</taxon>
    </lineage>
</organism>
<keyword evidence="2" id="KW-0482">Metalloprotease</keyword>
<dbReference type="Pfam" id="PF01863">
    <property type="entry name" value="YgjP-like"/>
    <property type="match status" value="1"/>
</dbReference>
<comment type="caution">
    <text evidence="2">The sequence shown here is derived from an EMBL/GenBank/DDBJ whole genome shotgun (WGS) entry which is preliminary data.</text>
</comment>
<evidence type="ECO:0000259" key="1">
    <source>
        <dbReference type="Pfam" id="PF01863"/>
    </source>
</evidence>
<protein>
    <submittedName>
        <fullName evidence="2">Zinc metalloprotease</fullName>
    </submittedName>
</protein>
<feature type="domain" description="YgjP-like metallopeptidase" evidence="1">
    <location>
        <begin position="77"/>
        <end position="142"/>
    </location>
</feature>
<dbReference type="AlphaFoldDB" id="A0A0W8FAL2"/>
<dbReference type="InterPro" id="IPR053136">
    <property type="entry name" value="UTP_pyrophosphatase-like"/>
</dbReference>
<keyword evidence="2" id="KW-0645">Protease</keyword>
<name>A0A0W8FAL2_9ZZZZ</name>
<proteinExistence type="predicted"/>
<reference evidence="2" key="1">
    <citation type="journal article" date="2015" name="Proc. Natl. Acad. Sci. U.S.A.">
        <title>Networks of energetic and metabolic interactions define dynamics in microbial communities.</title>
        <authorList>
            <person name="Embree M."/>
            <person name="Liu J.K."/>
            <person name="Al-Bassam M.M."/>
            <person name="Zengler K."/>
        </authorList>
    </citation>
    <scope>NUCLEOTIDE SEQUENCE</scope>
</reference>
<dbReference type="CDD" id="cd07344">
    <property type="entry name" value="M48_yhfN_like"/>
    <property type="match status" value="1"/>
</dbReference>
<dbReference type="Gene3D" id="3.30.2010.10">
    <property type="entry name" value="Metalloproteases ('zincins'), catalytic domain"/>
    <property type="match status" value="1"/>
</dbReference>
<dbReference type="GO" id="GO:0006508">
    <property type="term" value="P:proteolysis"/>
    <property type="evidence" value="ECO:0007669"/>
    <property type="project" value="UniProtKB-KW"/>
</dbReference>
<evidence type="ECO:0000313" key="2">
    <source>
        <dbReference type="EMBL" id="KUG17634.1"/>
    </source>
</evidence>
<dbReference type="InterPro" id="IPR002725">
    <property type="entry name" value="YgjP-like_metallopeptidase"/>
</dbReference>